<evidence type="ECO:0000313" key="2">
    <source>
        <dbReference type="Proteomes" id="UP000297407"/>
    </source>
</evidence>
<dbReference type="Proteomes" id="UP000297407">
    <property type="component" value="Unassembled WGS sequence"/>
</dbReference>
<keyword evidence="2" id="KW-1185">Reference proteome</keyword>
<sequence length="162" mass="18467">MKSLILIRHAKSSWDFPVTDKERPLLESGIKNIKKVARKALVSLPQKKTIWSSTATRASHTARLFCETASIGQDSIVFKDSLYTFDGDKLENEIRKCENETENLILFGHNEAITNIVNKFGDRFIMNVPTAGFVHLQFEQDRWQDIGKGSIVKVIFPKEITE</sequence>
<dbReference type="CDD" id="cd07040">
    <property type="entry name" value="HP"/>
    <property type="match status" value="1"/>
</dbReference>
<dbReference type="InterPro" id="IPR013078">
    <property type="entry name" value="His_Pase_superF_clade-1"/>
</dbReference>
<comment type="caution">
    <text evidence="1">The sequence shown here is derived from an EMBL/GenBank/DDBJ whole genome shotgun (WGS) entry which is preliminary data.</text>
</comment>
<gene>
    <name evidence="1" type="ORF">E4635_01265</name>
</gene>
<dbReference type="InterPro" id="IPR029033">
    <property type="entry name" value="His_PPase_superfam"/>
</dbReference>
<accession>A0A4Z0LCG7</accession>
<protein>
    <submittedName>
        <fullName evidence="1">Histidine phosphatase family protein</fullName>
    </submittedName>
</protein>
<dbReference type="AlphaFoldDB" id="A0A4Z0LCG7"/>
<name>A0A4Z0LCG7_9FLAO</name>
<evidence type="ECO:0000313" key="1">
    <source>
        <dbReference type="EMBL" id="TGD59592.1"/>
    </source>
</evidence>
<dbReference type="Pfam" id="PF00300">
    <property type="entry name" value="His_Phos_1"/>
    <property type="match status" value="1"/>
</dbReference>
<dbReference type="SUPFAM" id="SSF53254">
    <property type="entry name" value="Phosphoglycerate mutase-like"/>
    <property type="match status" value="1"/>
</dbReference>
<organism evidence="1 2">
    <name type="scientific">Flavobacterium humi</name>
    <dbReference type="NCBI Taxonomy" id="2562683"/>
    <lineage>
        <taxon>Bacteria</taxon>
        <taxon>Pseudomonadati</taxon>
        <taxon>Bacteroidota</taxon>
        <taxon>Flavobacteriia</taxon>
        <taxon>Flavobacteriales</taxon>
        <taxon>Flavobacteriaceae</taxon>
        <taxon>Flavobacterium</taxon>
    </lineage>
</organism>
<reference evidence="1 2" key="1">
    <citation type="submission" date="2019-04" db="EMBL/GenBank/DDBJ databases">
        <title>Flavobacterium sp. strain DS2-A Genome sequencing and assembly.</title>
        <authorList>
            <person name="Kim I."/>
        </authorList>
    </citation>
    <scope>NUCLEOTIDE SEQUENCE [LARGE SCALE GENOMIC DNA]</scope>
    <source>
        <strain evidence="1 2">DS2-A</strain>
    </source>
</reference>
<dbReference type="EMBL" id="SRLH01000001">
    <property type="protein sequence ID" value="TGD59592.1"/>
    <property type="molecule type" value="Genomic_DNA"/>
</dbReference>
<dbReference type="RefSeq" id="WP_135524799.1">
    <property type="nucleotide sequence ID" value="NZ_SRLH01000001.1"/>
</dbReference>
<dbReference type="Gene3D" id="3.40.50.1240">
    <property type="entry name" value="Phosphoglycerate mutase-like"/>
    <property type="match status" value="1"/>
</dbReference>
<dbReference type="OrthoDB" id="9810154at2"/>
<proteinExistence type="predicted"/>